<dbReference type="InterPro" id="IPR025737">
    <property type="entry name" value="FApF"/>
</dbReference>
<evidence type="ECO:0000256" key="1">
    <source>
        <dbReference type="SAM" id="Phobius"/>
    </source>
</evidence>
<evidence type="ECO:0000313" key="3">
    <source>
        <dbReference type="Proteomes" id="UP000199187"/>
    </source>
</evidence>
<accession>A0A1I7DV63</accession>
<gene>
    <name evidence="2" type="ORF">SAMN05192562_10726</name>
</gene>
<dbReference type="EMBL" id="FPAU01000007">
    <property type="protein sequence ID" value="SFU15568.1"/>
    <property type="molecule type" value="Genomic_DNA"/>
</dbReference>
<dbReference type="Proteomes" id="UP000199187">
    <property type="component" value="Unassembled WGS sequence"/>
</dbReference>
<organism evidence="2 3">
    <name type="scientific">Kosakonia arachidis</name>
    <dbReference type="NCBI Taxonomy" id="551989"/>
    <lineage>
        <taxon>Bacteria</taxon>
        <taxon>Pseudomonadati</taxon>
        <taxon>Pseudomonadota</taxon>
        <taxon>Gammaproteobacteria</taxon>
        <taxon>Enterobacterales</taxon>
        <taxon>Enterobacteriaceae</taxon>
        <taxon>Kosakonia</taxon>
    </lineage>
</organism>
<feature type="transmembrane region" description="Helical" evidence="1">
    <location>
        <begin position="44"/>
        <end position="63"/>
    </location>
</feature>
<reference evidence="3" key="1">
    <citation type="submission" date="2016-10" db="EMBL/GenBank/DDBJ databases">
        <authorList>
            <person name="Varghese N."/>
            <person name="Submissions S."/>
        </authorList>
    </citation>
    <scope>NUCLEOTIDE SEQUENCE [LARGE SCALE GENOMIC DNA]</scope>
    <source>
        <strain evidence="3">Ah-143</strain>
    </source>
</reference>
<keyword evidence="1" id="KW-1133">Transmembrane helix</keyword>
<dbReference type="Pfam" id="PF13557">
    <property type="entry name" value="Phenol_MetA_deg"/>
    <property type="match status" value="1"/>
</dbReference>
<proteinExistence type="predicted"/>
<keyword evidence="3" id="KW-1185">Reference proteome</keyword>
<evidence type="ECO:0000313" key="2">
    <source>
        <dbReference type="EMBL" id="SFU15568.1"/>
    </source>
</evidence>
<name>A0A1I7DV63_9ENTR</name>
<dbReference type="AlphaFoldDB" id="A0A1I7DV63"/>
<sequence length="354" mass="40315">MLYRTYNRWATYYFFLRGKYYGFDYPLAIYYRHMSRWSVSAIRCCFRYLFSFWSVLLSVLLLVCGNSDAAENGKYSYMPGSSSYFSAEIPPAPGLYYFNQLNYFHQKSLYDGDGNKRNVGLDVKGVINSFRFINVWDVTPLGMSTFSSQLIIPTGYIDMSVSAAQSKDYARGVGDIIFNPVYGKWQLTTWLHMVAGLDFVLPTGAYDKNNIINMGNNYWSIQPVMGIRYDNPSGLDIAINPRYSFNTRNNNTNYTSGDSLYLDFVFGWHVGPFEPAILGGLWKQMTADKQGGVDIGNRAQKLTIGPGVSYRWKYFNFIAEYQHDYLAENTAGGDTFWINISMPLTGRLLGGQGK</sequence>
<protein>
    <submittedName>
        <fullName evidence="2">Uncharacterized conserved protein</fullName>
    </submittedName>
</protein>
<keyword evidence="1" id="KW-0472">Membrane</keyword>
<keyword evidence="1" id="KW-0812">Transmembrane</keyword>